<accession>A0A9X0U3Y5</accession>
<evidence type="ECO:0000313" key="1">
    <source>
        <dbReference type="EMBL" id="MBB5328763.1"/>
    </source>
</evidence>
<dbReference type="EMBL" id="JACHEB010000004">
    <property type="protein sequence ID" value="MBB5328763.1"/>
    <property type="molecule type" value="Genomic_DNA"/>
</dbReference>
<organism evidence="1 2">
    <name type="scientific">Tunturiibacter gelidiferens</name>
    <dbReference type="NCBI Taxonomy" id="3069689"/>
    <lineage>
        <taxon>Bacteria</taxon>
        <taxon>Pseudomonadati</taxon>
        <taxon>Acidobacteriota</taxon>
        <taxon>Terriglobia</taxon>
        <taxon>Terriglobales</taxon>
        <taxon>Acidobacteriaceae</taxon>
        <taxon>Tunturiibacter</taxon>
    </lineage>
</organism>
<name>A0A9X0U3Y5_9BACT</name>
<gene>
    <name evidence="1" type="ORF">HDF14_002373</name>
</gene>
<reference evidence="1 2" key="1">
    <citation type="submission" date="2020-08" db="EMBL/GenBank/DDBJ databases">
        <title>Genomic Encyclopedia of Type Strains, Phase IV (KMG-V): Genome sequencing to study the core and pangenomes of soil and plant-associated prokaryotes.</title>
        <authorList>
            <person name="Whitman W."/>
        </authorList>
    </citation>
    <scope>NUCLEOTIDE SEQUENCE [LARGE SCALE GENOMIC DNA]</scope>
    <source>
        <strain evidence="1 2">X5P2</strain>
    </source>
</reference>
<dbReference type="InterPro" id="IPR045730">
    <property type="entry name" value="DUF6084"/>
</dbReference>
<proteinExistence type="predicted"/>
<dbReference type="AlphaFoldDB" id="A0A9X0U3Y5"/>
<sequence>MPELHFQIEGAEAVPHAATPLIVLKLRITNFPATETIHAITLRCQVQIEPAKRRYVPNEQEKLLDLFGTPERWARTVKPLLWMNTSIAVPRFTGELLVDLELPCTFDFNVAATKYFHALNSGDIPVAIMFSGTLFYEGSNGALQISQVPWDRECIYRLPVSVWKDMMEMHHPNSAWLCLRRDTFEQLYNYKVRHGLPTWEQAIAKALASENASAKRPEEVEA</sequence>
<comment type="caution">
    <text evidence="1">The sequence shown here is derived from an EMBL/GenBank/DDBJ whole genome shotgun (WGS) entry which is preliminary data.</text>
</comment>
<dbReference type="RefSeq" id="WP_183976517.1">
    <property type="nucleotide sequence ID" value="NZ_JACHEB010000004.1"/>
</dbReference>
<dbReference type="Proteomes" id="UP000535182">
    <property type="component" value="Unassembled WGS sequence"/>
</dbReference>
<dbReference type="Pfam" id="PF19562">
    <property type="entry name" value="DUF6084"/>
    <property type="match status" value="1"/>
</dbReference>
<keyword evidence="2" id="KW-1185">Reference proteome</keyword>
<protein>
    <submittedName>
        <fullName evidence="1">Uncharacterized protein</fullName>
    </submittedName>
</protein>
<evidence type="ECO:0000313" key="2">
    <source>
        <dbReference type="Proteomes" id="UP000535182"/>
    </source>
</evidence>